<dbReference type="RefSeq" id="XP_024324281.1">
    <property type="nucleotide sequence ID" value="XM_024469893.1"/>
</dbReference>
<protein>
    <recommendedName>
        <fullName evidence="3">54S ribosomal protein L20, mitochondrial</fullName>
    </recommendedName>
</protein>
<evidence type="ECO:0000313" key="2">
    <source>
        <dbReference type="EMBL" id="OAF58997.1"/>
    </source>
</evidence>
<dbReference type="PANTHER" id="PTHR28266:SF1">
    <property type="entry name" value="LARGE RIBOSOMAL SUBUNIT PROTEIN ML58"/>
    <property type="match status" value="1"/>
</dbReference>
<dbReference type="AlphaFoldDB" id="A0A177AA65"/>
<dbReference type="InterPro" id="IPR024388">
    <property type="entry name" value="Ribosomal_mL58"/>
</dbReference>
<proteinExistence type="predicted"/>
<dbReference type="PANTHER" id="PTHR28266">
    <property type="entry name" value="54S RIBOSOMAL PROTEIN L20, MITOCHONDRIAL"/>
    <property type="match status" value="1"/>
</dbReference>
<dbReference type="GeneID" id="36289352"/>
<evidence type="ECO:0008006" key="3">
    <source>
        <dbReference type="Google" id="ProtNLM"/>
    </source>
</evidence>
<organism evidence="2">
    <name type="scientific">Pseudogymnoascus destructans</name>
    <dbReference type="NCBI Taxonomy" id="655981"/>
    <lineage>
        <taxon>Eukaryota</taxon>
        <taxon>Fungi</taxon>
        <taxon>Dikarya</taxon>
        <taxon>Ascomycota</taxon>
        <taxon>Pezizomycotina</taxon>
        <taxon>Leotiomycetes</taxon>
        <taxon>Thelebolales</taxon>
        <taxon>Thelebolaceae</taxon>
        <taxon>Pseudogymnoascus</taxon>
    </lineage>
</organism>
<dbReference type="GO" id="GO:0003735">
    <property type="term" value="F:structural constituent of ribosome"/>
    <property type="evidence" value="ECO:0007669"/>
    <property type="project" value="TreeGrafter"/>
</dbReference>
<dbReference type="GO" id="GO:0005762">
    <property type="term" value="C:mitochondrial large ribosomal subunit"/>
    <property type="evidence" value="ECO:0007669"/>
    <property type="project" value="TreeGrafter"/>
</dbReference>
<dbReference type="Pfam" id="PF12824">
    <property type="entry name" value="MRP-L20"/>
    <property type="match status" value="1"/>
</dbReference>
<reference evidence="2" key="1">
    <citation type="submission" date="2016-03" db="EMBL/GenBank/DDBJ databases">
        <title>Updated assembly of Pseudogymnoascus destructans, the fungus causing white-nose syndrome of bats.</title>
        <authorList>
            <person name="Palmer J.M."/>
            <person name="Drees K.P."/>
            <person name="Foster J.T."/>
            <person name="Lindner D.L."/>
        </authorList>
    </citation>
    <scope>NUCLEOTIDE SEQUENCE [LARGE SCALE GENOMIC DNA]</scope>
    <source>
        <strain evidence="2">20631-21</strain>
    </source>
</reference>
<gene>
    <name evidence="2" type="ORF">VC83_06291</name>
</gene>
<dbReference type="VEuPathDB" id="FungiDB:GMDG_04976"/>
<accession>A0A177AA65</accession>
<sequence length="205" mass="23581">MDLRVLRRPIFDLLAGRGQCLLSGTVSSRRNESSYRRMKKKLNVKPDASFGLSKDSPATDHIIFNPPSSAPSVLHTPLKFLPKEDKRRQLYSVAKNSTLGIDEEAKLPPAILKQNAGYHRYHLTQEDFAEIRRLRSSDPETWTRLKLARKFNCTSLFIGICCEATAEKVALEKAKIEAIKERWGPKRRMAREDRVKRREAAYRDE</sequence>
<dbReference type="OrthoDB" id="6021263at2759"/>
<feature type="region of interest" description="Disordered" evidence="1">
    <location>
        <begin position="186"/>
        <end position="205"/>
    </location>
</feature>
<dbReference type="EMBL" id="KV441395">
    <property type="protein sequence ID" value="OAF58997.1"/>
    <property type="molecule type" value="Genomic_DNA"/>
</dbReference>
<dbReference type="Proteomes" id="UP000077154">
    <property type="component" value="Unassembled WGS sequence"/>
</dbReference>
<name>A0A177AA65_9PEZI</name>
<dbReference type="eggNOG" id="ENOG502S0A4">
    <property type="taxonomic scope" value="Eukaryota"/>
</dbReference>
<evidence type="ECO:0000256" key="1">
    <source>
        <dbReference type="SAM" id="MobiDB-lite"/>
    </source>
</evidence>